<dbReference type="Gene3D" id="3.30.70.1320">
    <property type="entry name" value="Multidrug efflux transporter AcrB pore domain like"/>
    <property type="match status" value="1"/>
</dbReference>
<feature type="transmembrane region" description="Helical" evidence="2">
    <location>
        <begin position="360"/>
        <end position="380"/>
    </location>
</feature>
<feature type="transmembrane region" description="Helical" evidence="2">
    <location>
        <begin position="1025"/>
        <end position="1049"/>
    </location>
</feature>
<dbReference type="PRINTS" id="PR00702">
    <property type="entry name" value="ACRIFLAVINRP"/>
</dbReference>
<feature type="transmembrane region" description="Helical" evidence="2">
    <location>
        <begin position="464"/>
        <end position="487"/>
    </location>
</feature>
<dbReference type="PANTHER" id="PTHR32063">
    <property type="match status" value="1"/>
</dbReference>
<dbReference type="Pfam" id="PF00873">
    <property type="entry name" value="ACR_tran"/>
    <property type="match status" value="2"/>
</dbReference>
<dbReference type="SUPFAM" id="SSF82866">
    <property type="entry name" value="Multidrug efflux transporter AcrB transmembrane domain"/>
    <property type="match status" value="2"/>
</dbReference>
<dbReference type="Gene3D" id="3.30.2090.10">
    <property type="entry name" value="Multidrug efflux transporter AcrB TolC docking domain, DN and DC subdomains"/>
    <property type="match status" value="2"/>
</dbReference>
<proteinExistence type="predicted"/>
<feature type="transmembrane region" description="Helical" evidence="2">
    <location>
        <begin position="7"/>
        <end position="24"/>
    </location>
</feature>
<feature type="compositionally biased region" description="Basic and acidic residues" evidence="1">
    <location>
        <begin position="498"/>
        <end position="509"/>
    </location>
</feature>
<dbReference type="RefSeq" id="WP_210512042.1">
    <property type="nucleotide sequence ID" value="NZ_JAFIDN010000007.1"/>
</dbReference>
<evidence type="ECO:0000313" key="4">
    <source>
        <dbReference type="Proteomes" id="UP000673975"/>
    </source>
</evidence>
<keyword evidence="2" id="KW-1133">Transmembrane helix</keyword>
<feature type="transmembrane region" description="Helical" evidence="2">
    <location>
        <begin position="920"/>
        <end position="940"/>
    </location>
</feature>
<protein>
    <submittedName>
        <fullName evidence="3">Efflux RND transporter permease subunit</fullName>
    </submittedName>
</protein>
<comment type="caution">
    <text evidence="3">The sequence shown here is derived from an EMBL/GenBank/DDBJ whole genome shotgun (WGS) entry which is preliminary data.</text>
</comment>
<dbReference type="Gene3D" id="1.20.1640.10">
    <property type="entry name" value="Multidrug efflux transporter AcrB transmembrane domain"/>
    <property type="match status" value="2"/>
</dbReference>
<feature type="transmembrane region" description="Helical" evidence="2">
    <location>
        <begin position="946"/>
        <end position="965"/>
    </location>
</feature>
<sequence>MLLKRPITAIMLVLATFIFGYIALQELSVDLLPDVDVPSLMVRTEWPGASASEVETRINEQLEAALGTLPGLRRSQSFARQGIGFVSLEFEWGHNMDLAFLNARERLDQVRFSLPQQAERPQLVYSDPGDEPVAILGIQLRDNPDPGYDERLELKQWADRVLTRRLEQEHGIAQAVVVGAVTPEVHIRYQPHLADRYDLSTAEIQARVREANEFSPSGELRDGWYRYSLKIESRITSVEQLRRLPLKTIGGERILRLQDVAEVHMDERDPVSFSMVDGRPVLSVLVKKDFDSNLVQVFHLMTPVLDELREQFPGISIDVLSENATFIEASINNLLQTLLLGGILAFFVLFFFLNDPRSPLTIGIAIPVSIMLTFFVMYLSGIQLNIISLSGLTLGIGLLVDNAIVVLENINRHRKSGLPLFDAAGKGTREIALAVTASTLTTISVFLPLVFLGGFEGAFFRDQALTLSIALLSSLLVALLILPVLVLQVQKRRKHKRIADAESGRRPHPPETTPADLPEDRSTIFTRAMDRTQARYEKLLLASIRRPVLVIALFLLAMALAVVAFLYVPKELIPQGEEQRLRYRVTMPGNTALRSTEEAARTFTASIHNAAGLNPYTGATNPDDGGTSPAVGPILTLGGYTDDTNIARLADEGLNRFVIEIPLNDPRAAGRIRSQIETLRQNQPHWRIEELEALPLFENVLGRQAAPVVVHVAGQDRRAGAAGAERLRGMLSERNPDWQLDLQHTEEVETWHLHFRPDRLLRYGITEPEVISFLESAARGAMITEWMQEDENIDIRLYQQVSAHFDPAEMRLPSRGRMVRLSELATIEHVGEPEQIERIDQTPVISYLSNIGLASWWWQRGDFREVVEAFRMETGVDVHLSGTAIQVESLLRDMARLLLISVILIYVILTVQYENMKYPLIIMLGVPFAWIGSLLVLWPAGLSLNILSFMGILVLTGIAVNDAILKVDFMRRYFQDTGNLDEAVHLAGRHRFRPVVMTTMTTLLGLLPMIIPIGDGYEFRQSLALALMGGMVTSTLLTLFLVPMVFRWIERKKQGDIRELKGKVSWTGDLDAMRRND</sequence>
<dbReference type="AlphaFoldDB" id="A0A8J7S6M5"/>
<feature type="transmembrane region" description="Helical" evidence="2">
    <location>
        <begin position="548"/>
        <end position="568"/>
    </location>
</feature>
<accession>A0A8J7S6M5</accession>
<reference evidence="3" key="1">
    <citation type="submission" date="2021-02" db="EMBL/GenBank/DDBJ databases">
        <title>Natronogracilivirga saccharolytica gen. nov. sp. nov. a new anaerobic, haloalkiliphilic carbohydrate-fermenting bacterium from soda lake and proposing of Cyclonatronumiaceae fam. nov. in the phylum Balneolaeota.</title>
        <authorList>
            <person name="Zhilina T.N."/>
            <person name="Sorokin D.Y."/>
            <person name="Zavarzina D.G."/>
            <person name="Toshchakov S.V."/>
            <person name="Kublanov I.V."/>
        </authorList>
    </citation>
    <scope>NUCLEOTIDE SEQUENCE</scope>
    <source>
        <strain evidence="3">Z-1702</strain>
    </source>
</reference>
<keyword evidence="2" id="KW-0812">Transmembrane</keyword>
<dbReference type="SUPFAM" id="SSF82693">
    <property type="entry name" value="Multidrug efflux transporter AcrB pore domain, PN1, PN2, PC1 and PC2 subdomains"/>
    <property type="match status" value="2"/>
</dbReference>
<feature type="transmembrane region" description="Helical" evidence="2">
    <location>
        <begin position="334"/>
        <end position="353"/>
    </location>
</feature>
<feature type="region of interest" description="Disordered" evidence="1">
    <location>
        <begin position="497"/>
        <end position="518"/>
    </location>
</feature>
<dbReference type="InterPro" id="IPR001036">
    <property type="entry name" value="Acrflvin-R"/>
</dbReference>
<feature type="transmembrane region" description="Helical" evidence="2">
    <location>
        <begin position="995"/>
        <end position="1013"/>
    </location>
</feature>
<dbReference type="GO" id="GO:0042910">
    <property type="term" value="F:xenobiotic transmembrane transporter activity"/>
    <property type="evidence" value="ECO:0007669"/>
    <property type="project" value="TreeGrafter"/>
</dbReference>
<dbReference type="Proteomes" id="UP000673975">
    <property type="component" value="Unassembled WGS sequence"/>
</dbReference>
<dbReference type="Gene3D" id="3.30.70.1430">
    <property type="entry name" value="Multidrug efflux transporter AcrB pore domain"/>
    <property type="match status" value="2"/>
</dbReference>
<dbReference type="EMBL" id="JAFIDN010000007">
    <property type="protein sequence ID" value="MBP3192898.1"/>
    <property type="molecule type" value="Genomic_DNA"/>
</dbReference>
<keyword evidence="2" id="KW-0472">Membrane</keyword>
<dbReference type="GO" id="GO:0005886">
    <property type="term" value="C:plasma membrane"/>
    <property type="evidence" value="ECO:0007669"/>
    <property type="project" value="TreeGrafter"/>
</dbReference>
<name>A0A8J7S6M5_9BACT</name>
<dbReference type="PANTHER" id="PTHR32063:SF0">
    <property type="entry name" value="SWARMING MOTILITY PROTEIN SWRC"/>
    <property type="match status" value="1"/>
</dbReference>
<dbReference type="SUPFAM" id="SSF82714">
    <property type="entry name" value="Multidrug efflux transporter AcrB TolC docking domain, DN and DC subdomains"/>
    <property type="match status" value="2"/>
</dbReference>
<evidence type="ECO:0000313" key="3">
    <source>
        <dbReference type="EMBL" id="MBP3192898.1"/>
    </source>
</evidence>
<evidence type="ECO:0000256" key="1">
    <source>
        <dbReference type="SAM" id="MobiDB-lite"/>
    </source>
</evidence>
<feature type="transmembrane region" description="Helical" evidence="2">
    <location>
        <begin position="894"/>
        <end position="913"/>
    </location>
</feature>
<dbReference type="InterPro" id="IPR027463">
    <property type="entry name" value="AcrB_DN_DC_subdom"/>
</dbReference>
<feature type="transmembrane region" description="Helical" evidence="2">
    <location>
        <begin position="386"/>
        <end position="410"/>
    </location>
</feature>
<dbReference type="Gene3D" id="3.30.70.1440">
    <property type="entry name" value="Multidrug efflux transporter AcrB pore domain"/>
    <property type="match status" value="1"/>
</dbReference>
<feature type="transmembrane region" description="Helical" evidence="2">
    <location>
        <begin position="431"/>
        <end position="452"/>
    </location>
</feature>
<evidence type="ECO:0000256" key="2">
    <source>
        <dbReference type="SAM" id="Phobius"/>
    </source>
</evidence>
<keyword evidence="4" id="KW-1185">Reference proteome</keyword>
<organism evidence="3 4">
    <name type="scientific">Natronogracilivirga saccharolytica</name>
    <dbReference type="NCBI Taxonomy" id="2812953"/>
    <lineage>
        <taxon>Bacteria</taxon>
        <taxon>Pseudomonadati</taxon>
        <taxon>Balneolota</taxon>
        <taxon>Balneolia</taxon>
        <taxon>Balneolales</taxon>
        <taxon>Cyclonatronaceae</taxon>
        <taxon>Natronogracilivirga</taxon>
    </lineage>
</organism>
<gene>
    <name evidence="3" type="ORF">NATSA_09510</name>
</gene>